<keyword evidence="4" id="KW-0808">Transferase</keyword>
<sequence length="469" mass="53280">MLFVELRFFLFFVIVFGVYWCLRNNSARKFWLTLASYVFYAAWDWRFLSLVIFCSVANYLLALQIERSPDSSSKRSWALTCAVIVNLSILFFFKYFNFFAESLVDLATLLGAQVNPTTLNIVLPVGVSFFTFQAMSYVIDVYRRVIPAEPRFLDVAFYKAFFPQLVAGPIVRAADFMPQMKGARRWRDVPATSCILLFTVGFIKKACISDNLAPIVDQVFAAPATFTTESLIAGVWLYAVQIYCDFSGYTDMAIAAAGLLGYRFVKNFDAPYLAASITAFWRRWHMSLSSWLRDYLYIPLGGNRRGLWMQRRNLMLTMLLGGLWHGASYNFVIWGFLHGSALVINGLLPKSSNNAKRMAWITGFLGVLLTFWWVSLTWIFFRATDISTALEMAKTYITLQSTGTKSLDIPAWPILGGLLLVHWLTYRYRLLEAIQRLPLPIVAVGVGAAAAVALGFVPTGYRPFIYFQF</sequence>
<dbReference type="GO" id="GO:0016746">
    <property type="term" value="F:acyltransferase activity"/>
    <property type="evidence" value="ECO:0007669"/>
    <property type="project" value="UniProtKB-KW"/>
</dbReference>
<protein>
    <recommendedName>
        <fullName evidence="11">Peptidoglycan O-acetyltransferase</fullName>
    </recommendedName>
</protein>
<comment type="subcellular location">
    <subcellularLocation>
        <location evidence="1">Cell membrane</location>
        <topology evidence="1">Multi-pass membrane protein</topology>
    </subcellularLocation>
</comment>
<dbReference type="AlphaFoldDB" id="A0A380TBM7"/>
<evidence type="ECO:0000256" key="2">
    <source>
        <dbReference type="ARBA" id="ARBA00010323"/>
    </source>
</evidence>
<dbReference type="PANTHER" id="PTHR13285">
    <property type="entry name" value="ACYLTRANSFERASE"/>
    <property type="match status" value="1"/>
</dbReference>
<feature type="transmembrane region" description="Helical" evidence="9">
    <location>
        <begin position="118"/>
        <end position="139"/>
    </location>
</feature>
<dbReference type="PIRSF" id="PIRSF500217">
    <property type="entry name" value="AlgI"/>
    <property type="match status" value="1"/>
</dbReference>
<evidence type="ECO:0000256" key="6">
    <source>
        <dbReference type="ARBA" id="ARBA00022989"/>
    </source>
</evidence>
<evidence type="ECO:0000256" key="3">
    <source>
        <dbReference type="ARBA" id="ARBA00022475"/>
    </source>
</evidence>
<feature type="transmembrane region" description="Helical" evidence="9">
    <location>
        <begin position="45"/>
        <end position="65"/>
    </location>
</feature>
<dbReference type="InterPro" id="IPR028362">
    <property type="entry name" value="AlgI"/>
</dbReference>
<evidence type="ECO:0000256" key="5">
    <source>
        <dbReference type="ARBA" id="ARBA00022692"/>
    </source>
</evidence>
<name>A0A380TBM7_9ZZZZ</name>
<reference evidence="10" key="1">
    <citation type="submission" date="2018-07" db="EMBL/GenBank/DDBJ databases">
        <authorList>
            <person name="Quirk P.G."/>
            <person name="Krulwich T.A."/>
        </authorList>
    </citation>
    <scope>NUCLEOTIDE SEQUENCE</scope>
</reference>
<feature type="transmembrane region" description="Helical" evidence="9">
    <location>
        <begin position="437"/>
        <end position="457"/>
    </location>
</feature>
<evidence type="ECO:0000256" key="7">
    <source>
        <dbReference type="ARBA" id="ARBA00023136"/>
    </source>
</evidence>
<feature type="transmembrane region" description="Helical" evidence="9">
    <location>
        <begin position="357"/>
        <end position="381"/>
    </location>
</feature>
<dbReference type="EMBL" id="UIDG01000102">
    <property type="protein sequence ID" value="SUS05368.1"/>
    <property type="molecule type" value="Genomic_DNA"/>
</dbReference>
<dbReference type="Pfam" id="PF03062">
    <property type="entry name" value="MBOAT"/>
    <property type="match status" value="1"/>
</dbReference>
<evidence type="ECO:0000256" key="8">
    <source>
        <dbReference type="ARBA" id="ARBA00023315"/>
    </source>
</evidence>
<feature type="transmembrane region" description="Helical" evidence="9">
    <location>
        <begin position="77"/>
        <end position="98"/>
    </location>
</feature>
<dbReference type="PANTHER" id="PTHR13285:SF23">
    <property type="entry name" value="TEICHOIC ACID D-ALANYLTRANSFERASE"/>
    <property type="match status" value="1"/>
</dbReference>
<proteinExistence type="inferred from homology"/>
<evidence type="ECO:0000313" key="10">
    <source>
        <dbReference type="EMBL" id="SUS05368.1"/>
    </source>
</evidence>
<gene>
    <name evidence="10" type="ORF">DF3PB_1900005</name>
</gene>
<evidence type="ECO:0000256" key="1">
    <source>
        <dbReference type="ARBA" id="ARBA00004651"/>
    </source>
</evidence>
<keyword evidence="6 9" id="KW-1133">Transmembrane helix</keyword>
<keyword evidence="7 9" id="KW-0472">Membrane</keyword>
<keyword evidence="8" id="KW-0012">Acyltransferase</keyword>
<evidence type="ECO:0000256" key="4">
    <source>
        <dbReference type="ARBA" id="ARBA00022679"/>
    </source>
</evidence>
<dbReference type="InterPro" id="IPR004299">
    <property type="entry name" value="MBOAT_fam"/>
</dbReference>
<evidence type="ECO:0000256" key="9">
    <source>
        <dbReference type="SAM" id="Phobius"/>
    </source>
</evidence>
<keyword evidence="5 9" id="KW-0812">Transmembrane</keyword>
<comment type="similarity">
    <text evidence="2">Belongs to the membrane-bound acyltransferase family.</text>
</comment>
<feature type="transmembrane region" description="Helical" evidence="9">
    <location>
        <begin position="7"/>
        <end position="25"/>
    </location>
</feature>
<accession>A0A380TBM7</accession>
<dbReference type="InterPro" id="IPR051085">
    <property type="entry name" value="MB_O-acyltransferase"/>
</dbReference>
<organism evidence="10">
    <name type="scientific">metagenome</name>
    <dbReference type="NCBI Taxonomy" id="256318"/>
    <lineage>
        <taxon>unclassified sequences</taxon>
        <taxon>metagenomes</taxon>
    </lineage>
</organism>
<evidence type="ECO:0008006" key="11">
    <source>
        <dbReference type="Google" id="ProtNLM"/>
    </source>
</evidence>
<keyword evidence="3" id="KW-1003">Cell membrane</keyword>
<dbReference type="GO" id="GO:0005886">
    <property type="term" value="C:plasma membrane"/>
    <property type="evidence" value="ECO:0007669"/>
    <property type="project" value="UniProtKB-SubCell"/>
</dbReference>
<feature type="transmembrane region" description="Helical" evidence="9">
    <location>
        <begin position="314"/>
        <end position="337"/>
    </location>
</feature>
<dbReference type="PIRSF" id="PIRSF016636">
    <property type="entry name" value="AlgI_DltB"/>
    <property type="match status" value="1"/>
</dbReference>
<dbReference type="GO" id="GO:0042121">
    <property type="term" value="P:alginic acid biosynthetic process"/>
    <property type="evidence" value="ECO:0007669"/>
    <property type="project" value="InterPro"/>
</dbReference>
<dbReference type="InterPro" id="IPR024194">
    <property type="entry name" value="Ac/AlaTfrase_AlgI/DltB"/>
</dbReference>